<feature type="transmembrane region" description="Helical" evidence="1">
    <location>
        <begin position="211"/>
        <end position="231"/>
    </location>
</feature>
<dbReference type="Pfam" id="PF02517">
    <property type="entry name" value="Rce1-like"/>
    <property type="match status" value="1"/>
</dbReference>
<keyword evidence="3" id="KW-0378">Hydrolase</keyword>
<dbReference type="PANTHER" id="PTHR35797:SF1">
    <property type="entry name" value="PROTEASE"/>
    <property type="match status" value="1"/>
</dbReference>
<feature type="transmembrane region" description="Helical" evidence="1">
    <location>
        <begin position="39"/>
        <end position="59"/>
    </location>
</feature>
<keyword evidence="4" id="KW-1185">Reference proteome</keyword>
<comment type="caution">
    <text evidence="3">The sequence shown here is derived from an EMBL/GenBank/DDBJ whole genome shotgun (WGS) entry which is preliminary data.</text>
</comment>
<evidence type="ECO:0000313" key="4">
    <source>
        <dbReference type="Proteomes" id="UP001296993"/>
    </source>
</evidence>
<feature type="transmembrane region" description="Helical" evidence="1">
    <location>
        <begin position="7"/>
        <end position="27"/>
    </location>
</feature>
<proteinExistence type="predicted"/>
<sequence length="320" mass="34424">MDQNAGRILGFVLIAFGLGWLAALPLWLGDGLYDDRFALVAGAMMFTPAIAALVMVFLVERPRGKAAALGLWPLRPARRFWAFMALGLVVPVALVLQALAVGALLGLYPADFRDFSGFRQLVEIQLAMAGQRELPMPIETLVALQFVNVLAGAVLNLVPALGEELGWRGWLLPKLMVYGPVRAILVTGVLWGLWHAPLILLGYNYPLAPGWLGLAMMTGMCIVVGAIFGWLRLRSNSVWPAALAHGTFNAAAGFYVVFIAAGQTVNTLHATILGWSGWIIPLVFVVLLLVTKRFAPAPGLSTFRTESTTGPAGTNHTGQK</sequence>
<protein>
    <submittedName>
        <fullName evidence="3">Membrane protease YdiL (CAAX protease family)</fullName>
    </submittedName>
</protein>
<evidence type="ECO:0000259" key="2">
    <source>
        <dbReference type="Pfam" id="PF02517"/>
    </source>
</evidence>
<accession>A0ABS4XD74</accession>
<feature type="transmembrane region" description="Helical" evidence="1">
    <location>
        <begin position="183"/>
        <end position="205"/>
    </location>
</feature>
<reference evidence="3 4" key="1">
    <citation type="submission" date="2021-03" db="EMBL/GenBank/DDBJ databases">
        <title>Sequencing the genomes of 1000 actinobacteria strains.</title>
        <authorList>
            <person name="Klenk H.-P."/>
        </authorList>
    </citation>
    <scope>NUCLEOTIDE SEQUENCE [LARGE SCALE GENOMIC DNA]</scope>
    <source>
        <strain evidence="3 4">DSM 15797</strain>
    </source>
</reference>
<gene>
    <name evidence="3" type="ORF">JOF47_001933</name>
</gene>
<dbReference type="GO" id="GO:0008233">
    <property type="term" value="F:peptidase activity"/>
    <property type="evidence" value="ECO:0007669"/>
    <property type="project" value="UniProtKB-KW"/>
</dbReference>
<keyword evidence="1" id="KW-0472">Membrane</keyword>
<feature type="transmembrane region" description="Helical" evidence="1">
    <location>
        <begin position="80"/>
        <end position="108"/>
    </location>
</feature>
<dbReference type="GO" id="GO:0006508">
    <property type="term" value="P:proteolysis"/>
    <property type="evidence" value="ECO:0007669"/>
    <property type="project" value="UniProtKB-KW"/>
</dbReference>
<dbReference type="InterPro" id="IPR042150">
    <property type="entry name" value="MmRce1-like"/>
</dbReference>
<dbReference type="EMBL" id="JAGIOF010000001">
    <property type="protein sequence ID" value="MBP2386422.1"/>
    <property type="molecule type" value="Genomic_DNA"/>
</dbReference>
<dbReference type="PANTHER" id="PTHR35797">
    <property type="entry name" value="PROTEASE-RELATED"/>
    <property type="match status" value="1"/>
</dbReference>
<keyword evidence="1" id="KW-1133">Transmembrane helix</keyword>
<keyword evidence="1" id="KW-0812">Transmembrane</keyword>
<feature type="transmembrane region" description="Helical" evidence="1">
    <location>
        <begin position="272"/>
        <end position="290"/>
    </location>
</feature>
<name>A0ABS4XD74_9MICC</name>
<dbReference type="RefSeq" id="WP_342592751.1">
    <property type="nucleotide sequence ID" value="NZ_BAAAJY010000002.1"/>
</dbReference>
<evidence type="ECO:0000313" key="3">
    <source>
        <dbReference type="EMBL" id="MBP2386422.1"/>
    </source>
</evidence>
<dbReference type="InterPro" id="IPR003675">
    <property type="entry name" value="Rce1/LyrA-like_dom"/>
</dbReference>
<dbReference type="Proteomes" id="UP001296993">
    <property type="component" value="Unassembled WGS sequence"/>
</dbReference>
<organism evidence="3 4">
    <name type="scientific">Paeniglutamicibacter kerguelensis</name>
    <dbReference type="NCBI Taxonomy" id="254788"/>
    <lineage>
        <taxon>Bacteria</taxon>
        <taxon>Bacillati</taxon>
        <taxon>Actinomycetota</taxon>
        <taxon>Actinomycetes</taxon>
        <taxon>Micrococcales</taxon>
        <taxon>Micrococcaceae</taxon>
        <taxon>Paeniglutamicibacter</taxon>
    </lineage>
</organism>
<evidence type="ECO:0000256" key="1">
    <source>
        <dbReference type="SAM" id="Phobius"/>
    </source>
</evidence>
<keyword evidence="3" id="KW-0645">Protease</keyword>
<feature type="domain" description="CAAX prenyl protease 2/Lysostaphin resistance protein A-like" evidence="2">
    <location>
        <begin position="149"/>
        <end position="250"/>
    </location>
</feature>
<feature type="transmembrane region" description="Helical" evidence="1">
    <location>
        <begin position="142"/>
        <end position="162"/>
    </location>
</feature>
<feature type="transmembrane region" description="Helical" evidence="1">
    <location>
        <begin position="238"/>
        <end position="260"/>
    </location>
</feature>